<dbReference type="PANTHER" id="PTHR30212">
    <property type="entry name" value="PROTEIN YIIM"/>
    <property type="match status" value="1"/>
</dbReference>
<dbReference type="InterPro" id="IPR001041">
    <property type="entry name" value="2Fe-2S_ferredoxin-type"/>
</dbReference>
<dbReference type="SUPFAM" id="SSF54292">
    <property type="entry name" value="2Fe-2S ferredoxin-like"/>
    <property type="match status" value="1"/>
</dbReference>
<dbReference type="Proteomes" id="UP000050378">
    <property type="component" value="Unassembled WGS sequence"/>
</dbReference>
<dbReference type="PROSITE" id="PS00197">
    <property type="entry name" value="2FE2S_FER_1"/>
    <property type="match status" value="1"/>
</dbReference>
<dbReference type="CDD" id="cd00207">
    <property type="entry name" value="fer2"/>
    <property type="match status" value="1"/>
</dbReference>
<organism evidence="3 4">
    <name type="scientific">Pseudoalteromonas lipolytica</name>
    <dbReference type="NCBI Taxonomy" id="570156"/>
    <lineage>
        <taxon>Bacteria</taxon>
        <taxon>Pseudomonadati</taxon>
        <taxon>Pseudomonadota</taxon>
        <taxon>Gammaproteobacteria</taxon>
        <taxon>Alteromonadales</taxon>
        <taxon>Pseudoalteromonadaceae</taxon>
        <taxon>Pseudoalteromonas</taxon>
    </lineage>
</organism>
<dbReference type="GO" id="GO:0051537">
    <property type="term" value="F:2 iron, 2 sulfur cluster binding"/>
    <property type="evidence" value="ECO:0007669"/>
    <property type="project" value="InterPro"/>
</dbReference>
<reference evidence="3 4" key="1">
    <citation type="submission" date="2015-09" db="EMBL/GenBank/DDBJ databases">
        <title>Draft Genome Sequence of Pseudoalteromonas lipolytica UCD-48B.</title>
        <authorList>
            <person name="Krusor M."/>
            <person name="Coil D.A."/>
            <person name="Lang J.M."/>
            <person name="Eisen J.A."/>
            <person name="Alexiev A."/>
        </authorList>
    </citation>
    <scope>NUCLEOTIDE SEQUENCE [LARGE SCALE GENOMIC DNA]</scope>
    <source>
        <strain evidence="3 4">UCD-48B</strain>
    </source>
</reference>
<keyword evidence="1" id="KW-0830">Ubiquinone</keyword>
<evidence type="ECO:0000256" key="1">
    <source>
        <dbReference type="ARBA" id="ARBA00023075"/>
    </source>
</evidence>
<proteinExistence type="predicted"/>
<sequence length="90" mass="9805">MSSNTTAEVILAGTDSQNLEFDSGCSSLLECLEQHKIDVPYQCREGYCGACRAKLVEGDVSYNQEPLAFVRTGEVLLCCSKPNGKVKIEL</sequence>
<dbReference type="RefSeq" id="WP_054551359.1">
    <property type="nucleotide sequence ID" value="NZ_LJTC01000002.1"/>
</dbReference>
<dbReference type="PANTHER" id="PTHR30212:SF2">
    <property type="entry name" value="PROTEIN YIIM"/>
    <property type="match status" value="1"/>
</dbReference>
<dbReference type="PROSITE" id="PS51085">
    <property type="entry name" value="2FE2S_FER_2"/>
    <property type="match status" value="1"/>
</dbReference>
<dbReference type="InterPro" id="IPR006058">
    <property type="entry name" value="2Fe2S_fd_BS"/>
</dbReference>
<evidence type="ECO:0000313" key="4">
    <source>
        <dbReference type="Proteomes" id="UP000050378"/>
    </source>
</evidence>
<dbReference type="Pfam" id="PF00111">
    <property type="entry name" value="Fer2"/>
    <property type="match status" value="1"/>
</dbReference>
<dbReference type="OrthoDB" id="9796486at2"/>
<dbReference type="EMBL" id="LJTC01000002">
    <property type="protein sequence ID" value="KPM84607.1"/>
    <property type="molecule type" value="Genomic_DNA"/>
</dbReference>
<dbReference type="NCBIfam" id="NF007985">
    <property type="entry name" value="PRK10713.1"/>
    <property type="match status" value="1"/>
</dbReference>
<dbReference type="STRING" id="570156.AOG27_02085"/>
<protein>
    <submittedName>
        <fullName evidence="3">Ferredoxin</fullName>
    </submittedName>
</protein>
<dbReference type="AlphaFoldDB" id="A0A0P7EHL0"/>
<dbReference type="InterPro" id="IPR012675">
    <property type="entry name" value="Beta-grasp_dom_sf"/>
</dbReference>
<dbReference type="InterPro" id="IPR036010">
    <property type="entry name" value="2Fe-2S_ferredoxin-like_sf"/>
</dbReference>
<gene>
    <name evidence="3" type="ORF">AOG27_02085</name>
</gene>
<feature type="domain" description="2Fe-2S ferredoxin-type" evidence="2">
    <location>
        <begin position="7"/>
        <end position="90"/>
    </location>
</feature>
<dbReference type="PATRIC" id="fig|570156.3.peg.410"/>
<accession>A0A0P7EHL0</accession>
<comment type="caution">
    <text evidence="3">The sequence shown here is derived from an EMBL/GenBank/DDBJ whole genome shotgun (WGS) entry which is preliminary data.</text>
</comment>
<dbReference type="Gene3D" id="3.10.20.30">
    <property type="match status" value="1"/>
</dbReference>
<evidence type="ECO:0000313" key="3">
    <source>
        <dbReference type="EMBL" id="KPM84607.1"/>
    </source>
</evidence>
<evidence type="ECO:0000259" key="2">
    <source>
        <dbReference type="PROSITE" id="PS51085"/>
    </source>
</evidence>
<dbReference type="InterPro" id="IPR052353">
    <property type="entry name" value="Benzoxazolinone_Detox_Enz"/>
</dbReference>
<name>A0A0P7EHL0_9GAMM</name>